<keyword evidence="2" id="KW-1185">Reference proteome</keyword>
<dbReference type="Proteomes" id="UP000323844">
    <property type="component" value="Chromosome"/>
</dbReference>
<proteinExistence type="predicted"/>
<dbReference type="EMBL" id="CP043312">
    <property type="protein sequence ID" value="QEK39785.1"/>
    <property type="molecule type" value="Genomic_DNA"/>
</dbReference>
<protein>
    <submittedName>
        <fullName evidence="1">Uncharacterized protein</fullName>
    </submittedName>
</protein>
<organism evidence="1 2">
    <name type="scientific">Candidatus Sneabacter namystus</name>
    <dbReference type="NCBI Taxonomy" id="2601646"/>
    <lineage>
        <taxon>Bacteria</taxon>
        <taxon>Pseudomonadati</taxon>
        <taxon>Pseudomonadota</taxon>
        <taxon>Alphaproteobacteria</taxon>
        <taxon>Rickettsiales</taxon>
        <taxon>Rickettsiaceae</taxon>
        <taxon>Rickettsieae</taxon>
        <taxon>Candidatus Sneabacter</taxon>
    </lineage>
</organism>
<evidence type="ECO:0000313" key="1">
    <source>
        <dbReference type="EMBL" id="QEK39785.1"/>
    </source>
</evidence>
<gene>
    <name evidence="1" type="ORF">FZC37_02515</name>
</gene>
<accession>A0A5C0UHW8</accession>
<sequence>MTYNHFYTQNNIEDMLTHTNIAGTEERGHARERHGAGADIDGRNVAERDELSSKFLQNDGQGVILQKVMNALCNVQRRGRACIDNLGVGAITKIFFTAYIGTAGSEGIEAIENNDTLHVTLPNLGWNPRIYAEIAYHTGPIGKDKVAQEITSKFTKMSEIRGQQAYHPLNKRQKVEVSAERCGVYRLFSEDINNYDNDTVVSNRVHMRNKYFTVRMVKGGIERIGHATLPKAITLWPEMSDIDGIIAEDNRPHILTNLQYDVPPSCCVIL</sequence>
<dbReference type="RefSeq" id="WP_148952146.1">
    <property type="nucleotide sequence ID" value="NZ_CP043312.1"/>
</dbReference>
<dbReference type="AlphaFoldDB" id="A0A5C0UHW8"/>
<evidence type="ECO:0000313" key="2">
    <source>
        <dbReference type="Proteomes" id="UP000323844"/>
    </source>
</evidence>
<name>A0A5C0UHW8_9RICK</name>
<reference evidence="1 2" key="1">
    <citation type="submission" date="2019-08" db="EMBL/GenBank/DDBJ databases">
        <title>Highly reduced genomes of protist endosymbionts show evolutionary convergence.</title>
        <authorList>
            <person name="George E."/>
            <person name="Husnik F."/>
            <person name="Tashyreva D."/>
            <person name="Prokopchuk G."/>
            <person name="Horak A."/>
            <person name="Kwong W.K."/>
            <person name="Lukes J."/>
            <person name="Keeling P.J."/>
        </authorList>
    </citation>
    <scope>NUCLEOTIDE SEQUENCE [LARGE SCALE GENOMIC DNA]</scope>
    <source>
        <strain evidence="1">1621</strain>
    </source>
</reference>
<dbReference type="KEGG" id="snay:FZC37_02515"/>